<organism evidence="8 9">
    <name type="scientific">Pseudomonas cannabina pv. alisalensis</name>
    <dbReference type="NCBI Taxonomy" id="757414"/>
    <lineage>
        <taxon>Bacteria</taxon>
        <taxon>Pseudomonadati</taxon>
        <taxon>Pseudomonadota</taxon>
        <taxon>Gammaproteobacteria</taxon>
        <taxon>Pseudomonadales</taxon>
        <taxon>Pseudomonadaceae</taxon>
        <taxon>Pseudomonas</taxon>
    </lineage>
</organism>
<dbReference type="Pfam" id="PF08479">
    <property type="entry name" value="POTRA_2"/>
    <property type="match status" value="1"/>
</dbReference>
<dbReference type="EMBL" id="JAEVFO010000060">
    <property type="protein sequence ID" value="MBM0141707.1"/>
    <property type="molecule type" value="Genomic_DNA"/>
</dbReference>
<proteinExistence type="predicted"/>
<dbReference type="PANTHER" id="PTHR34597:SF3">
    <property type="entry name" value="OUTER MEMBRANE TRANSPORTER CDIB"/>
    <property type="match status" value="1"/>
</dbReference>
<feature type="domain" description="Haemolysin activator HlyB C-terminal" evidence="5">
    <location>
        <begin position="204"/>
        <end position="295"/>
    </location>
</feature>
<dbReference type="PANTHER" id="PTHR34597">
    <property type="entry name" value="SLR1661 PROTEIN"/>
    <property type="match status" value="1"/>
</dbReference>
<dbReference type="Proteomes" id="UP000644195">
    <property type="component" value="Unassembled WGS sequence"/>
</dbReference>
<sequence>MCTLLVAATAQAAGPEEELLRQQERERALRDQLESRPDVRLQAPTLDEGGTRLPAKEAPCFAINDIRLIGEASEKFQWALKAANPKDDPAVGRCLGGAGINMTMKRMQNAIIEAGYVTTRVLAEAQDLNSGILVLTIVPGRIREIRFAEGTSRRANLWNAMPANPGDLLNLRDIEQALENFKRVPTAEADIQITPARAADAKPGESDVVIKWSQQFPARVSLSVDNSGSKTTGKYQGNVSLSLDNLLSLNDLFYASFNHDLGGGESGRRGSDGNTFHYSLPFGYWQLAFTTSEYN</sequence>
<accession>A0ABS1XJV0</accession>
<feature type="non-terminal residue" evidence="8">
    <location>
        <position position="295"/>
    </location>
</feature>
<evidence type="ECO:0000313" key="9">
    <source>
        <dbReference type="Proteomes" id="UP000644195"/>
    </source>
</evidence>
<name>A0ABS1XJV0_PSEC1</name>
<reference evidence="8 9" key="1">
    <citation type="submission" date="2020-12" db="EMBL/GenBank/DDBJ databases">
        <title>Genome of Pca MAFF 106156.</title>
        <authorList>
            <person name="Fujikawa T."/>
            <person name="Inoue Y."/>
        </authorList>
    </citation>
    <scope>NUCLEOTIDE SEQUENCE [LARGE SCALE GENOMIC DNA]</scope>
    <source>
        <strain evidence="8 9">MAFF 106156</strain>
    </source>
</reference>
<keyword evidence="1" id="KW-1134">Transmembrane beta strand</keyword>
<dbReference type="Pfam" id="PF17287">
    <property type="entry name" value="POTRA_3"/>
    <property type="match status" value="1"/>
</dbReference>
<dbReference type="InterPro" id="IPR005565">
    <property type="entry name" value="Hemolysn_activator_HlyB_C"/>
</dbReference>
<evidence type="ECO:0000259" key="7">
    <source>
        <dbReference type="Pfam" id="PF17287"/>
    </source>
</evidence>
<dbReference type="Gene3D" id="3.10.20.310">
    <property type="entry name" value="membrane protein fhac"/>
    <property type="match status" value="1"/>
</dbReference>
<evidence type="ECO:0000256" key="2">
    <source>
        <dbReference type="ARBA" id="ARBA00022692"/>
    </source>
</evidence>
<feature type="domain" description="Polypeptide-transport-associated ShlB-type" evidence="6">
    <location>
        <begin position="61"/>
        <end position="140"/>
    </location>
</feature>
<keyword evidence="9" id="KW-1185">Reference proteome</keyword>
<evidence type="ECO:0000259" key="5">
    <source>
        <dbReference type="Pfam" id="PF03865"/>
    </source>
</evidence>
<feature type="region of interest" description="Disordered" evidence="4">
    <location>
        <begin position="30"/>
        <end position="52"/>
    </location>
</feature>
<dbReference type="Pfam" id="PF03865">
    <property type="entry name" value="ShlB"/>
    <property type="match status" value="1"/>
</dbReference>
<evidence type="ECO:0000313" key="8">
    <source>
        <dbReference type="EMBL" id="MBM0141707.1"/>
    </source>
</evidence>
<evidence type="ECO:0000256" key="1">
    <source>
        <dbReference type="ARBA" id="ARBA00022452"/>
    </source>
</evidence>
<protein>
    <submittedName>
        <fullName evidence="8">ShlB/FhaC/HecB family hemolysin secretion/activation protein</fullName>
    </submittedName>
</protein>
<dbReference type="Gene3D" id="2.40.160.50">
    <property type="entry name" value="membrane protein fhac: a member of the omp85/tpsb transporter family"/>
    <property type="match status" value="1"/>
</dbReference>
<gene>
    <name evidence="8" type="ORF">JHZ66_23295</name>
</gene>
<keyword evidence="3" id="KW-0998">Cell outer membrane</keyword>
<dbReference type="InterPro" id="IPR013686">
    <property type="entry name" value="Polypept-transport_assoc_ShlB"/>
</dbReference>
<comment type="caution">
    <text evidence="8">The sequence shown here is derived from an EMBL/GenBank/DDBJ whole genome shotgun (WGS) entry which is preliminary data.</text>
</comment>
<keyword evidence="2" id="KW-0812">Transmembrane</keyword>
<keyword evidence="1" id="KW-0472">Membrane</keyword>
<dbReference type="InterPro" id="IPR051544">
    <property type="entry name" value="TPS_OM_transporter"/>
</dbReference>
<feature type="domain" description="ShlB POTRA" evidence="7">
    <location>
        <begin position="141"/>
        <end position="195"/>
    </location>
</feature>
<evidence type="ECO:0000259" key="6">
    <source>
        <dbReference type="Pfam" id="PF08479"/>
    </source>
</evidence>
<dbReference type="RefSeq" id="WP_203009909.1">
    <property type="nucleotide sequence ID" value="NZ_JAEVFO010000060.1"/>
</dbReference>
<evidence type="ECO:0000256" key="4">
    <source>
        <dbReference type="SAM" id="MobiDB-lite"/>
    </source>
</evidence>
<feature type="compositionally biased region" description="Basic and acidic residues" evidence="4">
    <location>
        <begin position="30"/>
        <end position="39"/>
    </location>
</feature>
<evidence type="ECO:0000256" key="3">
    <source>
        <dbReference type="ARBA" id="ARBA00023237"/>
    </source>
</evidence>
<dbReference type="InterPro" id="IPR035251">
    <property type="entry name" value="ShlB_POTRA"/>
</dbReference>